<evidence type="ECO:0000256" key="8">
    <source>
        <dbReference type="ARBA" id="ARBA00031108"/>
    </source>
</evidence>
<dbReference type="PIRSF" id="PIRSF000428">
    <property type="entry name" value="P_Ac_trans"/>
    <property type="match status" value="1"/>
</dbReference>
<evidence type="ECO:0000259" key="9">
    <source>
        <dbReference type="Pfam" id="PF01515"/>
    </source>
</evidence>
<dbReference type="Pfam" id="PF01515">
    <property type="entry name" value="PTA_PTB"/>
    <property type="match status" value="1"/>
</dbReference>
<name>A0A3E2TMS7_9FIRM</name>
<dbReference type="InterPro" id="IPR012147">
    <property type="entry name" value="P_Ac_Bu_trans"/>
</dbReference>
<dbReference type="NCBIfam" id="NF007233">
    <property type="entry name" value="PRK09653.1"/>
    <property type="match status" value="1"/>
</dbReference>
<keyword evidence="11" id="KW-1185">Reference proteome</keyword>
<dbReference type="OrthoDB" id="9805787at2"/>
<sequence length="332" mass="35480">MANSSILESAREAIEGKNLKIVFPEGNDSRILEAAIRHNEEGLIHPIILGDKGEIQKVANENNLKLGKLEIIDPNYDESFDKLADLFVEARKGKATKMDAEYMLKKDHNYYGVMMVKAGIADGMVSGAVGTTGDTIRPALQLIKTKPGVSRASGVMVMIGPNGEQLVFADTAVNITLESQEMAEVAVESAETARGFGMDPRVALLSFSTKGSARHDLVDKVSKATRKAHELNPDLPLDGELQFDAAIDPATAKNKAPKSDVAGTANVFIFPDLQAGNIGYKIAQRLGGYKALGPILQGLNAPVNDLSRGCSAQDVYEIAIITASQSVDKSIS</sequence>
<evidence type="ECO:0000256" key="7">
    <source>
        <dbReference type="ARBA" id="ARBA00023315"/>
    </source>
</evidence>
<gene>
    <name evidence="10" type="primary">pta</name>
    <name evidence="10" type="ORF">DXA39_01915</name>
</gene>
<dbReference type="EMBL" id="QVEU01000001">
    <property type="protein sequence ID" value="RGB78230.1"/>
    <property type="molecule type" value="Genomic_DNA"/>
</dbReference>
<comment type="caution">
    <text evidence="10">The sequence shown here is derived from an EMBL/GenBank/DDBJ whole genome shotgun (WGS) entry which is preliminary data.</text>
</comment>
<accession>A0A3E2TMS7</accession>
<dbReference type="SUPFAM" id="SSF53659">
    <property type="entry name" value="Isocitrate/Isopropylmalate dehydrogenase-like"/>
    <property type="match status" value="1"/>
</dbReference>
<dbReference type="Gene3D" id="3.40.50.10950">
    <property type="match status" value="1"/>
</dbReference>
<dbReference type="InterPro" id="IPR002505">
    <property type="entry name" value="PTA_PTB"/>
</dbReference>
<organism evidence="10 11">
    <name type="scientific">Anaerococcus nagyae</name>
    <dbReference type="NCBI Taxonomy" id="1755241"/>
    <lineage>
        <taxon>Bacteria</taxon>
        <taxon>Bacillati</taxon>
        <taxon>Bacillota</taxon>
        <taxon>Tissierellia</taxon>
        <taxon>Tissierellales</taxon>
        <taxon>Peptoniphilaceae</taxon>
        <taxon>Anaerococcus</taxon>
    </lineage>
</organism>
<evidence type="ECO:0000256" key="1">
    <source>
        <dbReference type="ARBA" id="ARBA00000705"/>
    </source>
</evidence>
<dbReference type="EC" id="2.3.1.8" evidence="4"/>
<dbReference type="PANTHER" id="PTHR43356">
    <property type="entry name" value="PHOSPHATE ACETYLTRANSFERASE"/>
    <property type="match status" value="1"/>
</dbReference>
<comment type="pathway">
    <text evidence="2">Metabolic intermediate biosynthesis; acetyl-CoA biosynthesis; acetyl-CoA from acetate: step 2/2.</text>
</comment>
<evidence type="ECO:0000256" key="5">
    <source>
        <dbReference type="ARBA" id="ARBA00021528"/>
    </source>
</evidence>
<protein>
    <recommendedName>
        <fullName evidence="5">Phosphate acetyltransferase</fullName>
        <ecNumber evidence="4">2.3.1.8</ecNumber>
    </recommendedName>
    <alternativeName>
        <fullName evidence="8">Phosphotransacetylase</fullName>
    </alternativeName>
</protein>
<evidence type="ECO:0000256" key="6">
    <source>
        <dbReference type="ARBA" id="ARBA00022679"/>
    </source>
</evidence>
<dbReference type="InterPro" id="IPR004614">
    <property type="entry name" value="P_AcTrfase"/>
</dbReference>
<dbReference type="AlphaFoldDB" id="A0A3E2TMS7"/>
<dbReference type="Gene3D" id="3.40.50.10750">
    <property type="entry name" value="Isocitrate/Isopropylmalate dehydrogenase-like"/>
    <property type="match status" value="1"/>
</dbReference>
<evidence type="ECO:0000256" key="2">
    <source>
        <dbReference type="ARBA" id="ARBA00004989"/>
    </source>
</evidence>
<dbReference type="PANTHER" id="PTHR43356:SF3">
    <property type="entry name" value="PHOSPHATE ACETYLTRANSFERASE"/>
    <property type="match status" value="1"/>
</dbReference>
<keyword evidence="7 10" id="KW-0012">Acyltransferase</keyword>
<proteinExistence type="inferred from homology"/>
<keyword evidence="6 10" id="KW-0808">Transferase</keyword>
<dbReference type="GO" id="GO:0008959">
    <property type="term" value="F:phosphate acetyltransferase activity"/>
    <property type="evidence" value="ECO:0007669"/>
    <property type="project" value="UniProtKB-EC"/>
</dbReference>
<feature type="domain" description="Phosphate acetyl/butaryl transferase" evidence="9">
    <location>
        <begin position="6"/>
        <end position="323"/>
    </location>
</feature>
<dbReference type="RefSeq" id="WP_117520547.1">
    <property type="nucleotide sequence ID" value="NZ_AP031484.1"/>
</dbReference>
<dbReference type="InterPro" id="IPR050500">
    <property type="entry name" value="Phos_Acetyltrans/Butyryltrans"/>
</dbReference>
<evidence type="ECO:0000313" key="11">
    <source>
        <dbReference type="Proteomes" id="UP000261011"/>
    </source>
</evidence>
<evidence type="ECO:0000313" key="10">
    <source>
        <dbReference type="EMBL" id="RGB78230.1"/>
    </source>
</evidence>
<comment type="similarity">
    <text evidence="3">Belongs to the phosphate acetyltransferase and butyryltransferase family.</text>
</comment>
<evidence type="ECO:0000256" key="4">
    <source>
        <dbReference type="ARBA" id="ARBA00012707"/>
    </source>
</evidence>
<reference evidence="10 11" key="1">
    <citation type="submission" date="2018-08" db="EMBL/GenBank/DDBJ databases">
        <title>A genome reference for cultivated species of the human gut microbiota.</title>
        <authorList>
            <person name="Zou Y."/>
            <person name="Xue W."/>
            <person name="Luo G."/>
        </authorList>
    </citation>
    <scope>NUCLEOTIDE SEQUENCE [LARGE SCALE GENOMIC DNA]</scope>
    <source>
        <strain evidence="10 11">OF01-3</strain>
    </source>
</reference>
<dbReference type="InterPro" id="IPR042113">
    <property type="entry name" value="P_AcTrfase_dom1"/>
</dbReference>
<comment type="catalytic activity">
    <reaction evidence="1">
        <text>acetyl-CoA + phosphate = acetyl phosphate + CoA</text>
        <dbReference type="Rhea" id="RHEA:19521"/>
        <dbReference type="ChEBI" id="CHEBI:22191"/>
        <dbReference type="ChEBI" id="CHEBI:43474"/>
        <dbReference type="ChEBI" id="CHEBI:57287"/>
        <dbReference type="ChEBI" id="CHEBI:57288"/>
        <dbReference type="EC" id="2.3.1.8"/>
    </reaction>
</comment>
<dbReference type="InterPro" id="IPR042112">
    <property type="entry name" value="P_AcTrfase_dom2"/>
</dbReference>
<dbReference type="Proteomes" id="UP000261011">
    <property type="component" value="Unassembled WGS sequence"/>
</dbReference>
<dbReference type="NCBIfam" id="TIGR00651">
    <property type="entry name" value="pta"/>
    <property type="match status" value="1"/>
</dbReference>
<evidence type="ECO:0000256" key="3">
    <source>
        <dbReference type="ARBA" id="ARBA00005656"/>
    </source>
</evidence>